<dbReference type="RefSeq" id="WP_068112057.1">
    <property type="nucleotide sequence ID" value="NZ_CP015079.1"/>
</dbReference>
<dbReference type="Proteomes" id="UP000077868">
    <property type="component" value="Chromosome"/>
</dbReference>
<reference evidence="1 2" key="1">
    <citation type="submission" date="2016-03" db="EMBL/GenBank/DDBJ databases">
        <title>Complete genome sequence of a soil Actinobacterium, Nocardioides dokdonensis FR1436.</title>
        <authorList>
            <person name="Kwon S.-K."/>
            <person name="Kim K."/>
            <person name="Kim J.F."/>
        </authorList>
    </citation>
    <scope>NUCLEOTIDE SEQUENCE [LARGE SCALE GENOMIC DNA]</scope>
    <source>
        <strain evidence="1 2">FR1436</strain>
    </source>
</reference>
<protein>
    <submittedName>
        <fullName evidence="1">Uncharacterized protein</fullName>
    </submittedName>
</protein>
<accession>A0A1A9GQ40</accession>
<name>A0A1A9GQ40_9ACTN</name>
<evidence type="ECO:0000313" key="1">
    <source>
        <dbReference type="EMBL" id="ANH39713.1"/>
    </source>
</evidence>
<gene>
    <name evidence="1" type="ORF">I601_3306</name>
</gene>
<organism evidence="1 2">
    <name type="scientific">Nocardioides dokdonensis FR1436</name>
    <dbReference type="NCBI Taxonomy" id="1300347"/>
    <lineage>
        <taxon>Bacteria</taxon>
        <taxon>Bacillati</taxon>
        <taxon>Actinomycetota</taxon>
        <taxon>Actinomycetes</taxon>
        <taxon>Propionibacteriales</taxon>
        <taxon>Nocardioidaceae</taxon>
        <taxon>Nocardioides</taxon>
    </lineage>
</organism>
<dbReference type="STRING" id="1300347.I601_3306"/>
<dbReference type="OrthoDB" id="3784224at2"/>
<dbReference type="PATRIC" id="fig|1300347.3.peg.3314"/>
<dbReference type="EMBL" id="CP015079">
    <property type="protein sequence ID" value="ANH39713.1"/>
    <property type="molecule type" value="Genomic_DNA"/>
</dbReference>
<dbReference type="AlphaFoldDB" id="A0A1A9GQ40"/>
<proteinExistence type="predicted"/>
<sequence>MSGVEAPPVEVDPFDLPEWLGERDVTWSAGSGLRTGHRVTGLLESAGDQQSHPCDLLAVDEAYPRPVIDDATRSRAHLAWRHGQVLLLEADTGSGPRLTLAVPGTAFDADLVLDALSRLAKAVGASAEHYAVLLRIGRDAGPGRV</sequence>
<keyword evidence="2" id="KW-1185">Reference proteome</keyword>
<evidence type="ECO:0000313" key="2">
    <source>
        <dbReference type="Proteomes" id="UP000077868"/>
    </source>
</evidence>
<dbReference type="KEGG" id="ndk:I601_3306"/>